<feature type="transmembrane region" description="Helical" evidence="1">
    <location>
        <begin position="125"/>
        <end position="147"/>
    </location>
</feature>
<dbReference type="Pfam" id="PF07238">
    <property type="entry name" value="PilZ"/>
    <property type="match status" value="1"/>
</dbReference>
<dbReference type="AlphaFoldDB" id="A0AAJ6BPP6"/>
<keyword evidence="1" id="KW-1133">Transmembrane helix</keyword>
<dbReference type="KEGG" id="acob:P0Y56_16660"/>
<sequence length="163" mass="17338">MQQFRPRIEDRHKVMVRARLRAGETEREACIVDISTRGLSAAATPAPRQGEIVEIAVGKHTIVGQVQWTSERRFGVAFRERISVIAAISGKGNLVLPRHGQGTASAVALRNPAETSAETARSLEFFIFAAAAALAVLLIVDHLSLALASLDTVRSALASTGGG</sequence>
<dbReference type="InterPro" id="IPR009875">
    <property type="entry name" value="PilZ_domain"/>
</dbReference>
<name>A0AAJ6BPP6_9SPHN</name>
<gene>
    <name evidence="3" type="ORF">P0Y56_16660</name>
</gene>
<dbReference type="SUPFAM" id="SSF141371">
    <property type="entry name" value="PilZ domain-like"/>
    <property type="match status" value="1"/>
</dbReference>
<protein>
    <submittedName>
        <fullName evidence="3">PilZ domain-containing protein</fullName>
    </submittedName>
</protein>
<keyword evidence="1" id="KW-0472">Membrane</keyword>
<evidence type="ECO:0000259" key="2">
    <source>
        <dbReference type="Pfam" id="PF07238"/>
    </source>
</evidence>
<dbReference type="GO" id="GO:0035438">
    <property type="term" value="F:cyclic-di-GMP binding"/>
    <property type="evidence" value="ECO:0007669"/>
    <property type="project" value="InterPro"/>
</dbReference>
<dbReference type="EMBL" id="CP119316">
    <property type="protein sequence ID" value="WEK46615.1"/>
    <property type="molecule type" value="Genomic_DNA"/>
</dbReference>
<accession>A0AAJ6BPP6</accession>
<evidence type="ECO:0000313" key="4">
    <source>
        <dbReference type="Proteomes" id="UP001218362"/>
    </source>
</evidence>
<evidence type="ECO:0000256" key="1">
    <source>
        <dbReference type="SAM" id="Phobius"/>
    </source>
</evidence>
<evidence type="ECO:0000313" key="3">
    <source>
        <dbReference type="EMBL" id="WEK46615.1"/>
    </source>
</evidence>
<dbReference type="Proteomes" id="UP001218362">
    <property type="component" value="Chromosome"/>
</dbReference>
<reference evidence="3" key="1">
    <citation type="submission" date="2023-03" db="EMBL/GenBank/DDBJ databases">
        <title>Andean soil-derived lignocellulolytic bacterial consortium as a source of novel taxa and putative plastic-active enzymes.</title>
        <authorList>
            <person name="Diaz-Garcia L."/>
            <person name="Chuvochina M."/>
            <person name="Feuerriegel G."/>
            <person name="Bunk B."/>
            <person name="Sproer C."/>
            <person name="Streit W.R."/>
            <person name="Rodriguez L.M."/>
            <person name="Overmann J."/>
            <person name="Jimenez D.J."/>
        </authorList>
    </citation>
    <scope>NUCLEOTIDE SEQUENCE</scope>
    <source>
        <strain evidence="3">MAG 26</strain>
    </source>
</reference>
<keyword evidence="1" id="KW-0812">Transmembrane</keyword>
<organism evidence="3 4">
    <name type="scientific">Candidatus Andeanibacterium colombiense</name>
    <dbReference type="NCBI Taxonomy" id="3121345"/>
    <lineage>
        <taxon>Bacteria</taxon>
        <taxon>Pseudomonadati</taxon>
        <taxon>Pseudomonadota</taxon>
        <taxon>Alphaproteobacteria</taxon>
        <taxon>Sphingomonadales</taxon>
        <taxon>Sphingomonadaceae</taxon>
        <taxon>Candidatus Andeanibacterium</taxon>
    </lineage>
</organism>
<feature type="domain" description="PilZ" evidence="2">
    <location>
        <begin position="9"/>
        <end position="84"/>
    </location>
</feature>
<proteinExistence type="predicted"/>